<keyword evidence="3" id="KW-1185">Reference proteome</keyword>
<name>A0A0E0C3V4_9ORYZ</name>
<proteinExistence type="predicted"/>
<dbReference type="HOGENOM" id="CLU_162974_0_0_1"/>
<protein>
    <submittedName>
        <fullName evidence="2">Uncharacterized protein</fullName>
    </submittedName>
</protein>
<organism evidence="2">
    <name type="scientific">Oryza meridionalis</name>
    <dbReference type="NCBI Taxonomy" id="40149"/>
    <lineage>
        <taxon>Eukaryota</taxon>
        <taxon>Viridiplantae</taxon>
        <taxon>Streptophyta</taxon>
        <taxon>Embryophyta</taxon>
        <taxon>Tracheophyta</taxon>
        <taxon>Spermatophyta</taxon>
        <taxon>Magnoliopsida</taxon>
        <taxon>Liliopsida</taxon>
        <taxon>Poales</taxon>
        <taxon>Poaceae</taxon>
        <taxon>BOP clade</taxon>
        <taxon>Oryzoideae</taxon>
        <taxon>Oryzeae</taxon>
        <taxon>Oryzinae</taxon>
        <taxon>Oryza</taxon>
    </lineage>
</organism>
<dbReference type="AlphaFoldDB" id="A0A0E0C3V4"/>
<evidence type="ECO:0000313" key="2">
    <source>
        <dbReference type="EnsemblPlants" id="OMERI01G18940.1"/>
    </source>
</evidence>
<sequence>MTMMVPLGVVSPLEGVVLVLTSTGTKNLPCATIVLLRCKGATKLGNDDTLQSLYKDSIVVKSKLLCRLGGKLGNDNMCGLLCHHCDKLGRCLVSGSVVVV</sequence>
<evidence type="ECO:0000256" key="1">
    <source>
        <dbReference type="SAM" id="SignalP"/>
    </source>
</evidence>
<feature type="signal peptide" evidence="1">
    <location>
        <begin position="1"/>
        <end position="15"/>
    </location>
</feature>
<dbReference type="Proteomes" id="UP000008021">
    <property type="component" value="Chromosome 1"/>
</dbReference>
<dbReference type="EnsemblPlants" id="OMERI01G18940.1">
    <property type="protein sequence ID" value="OMERI01G18940.1"/>
    <property type="gene ID" value="OMERI01G18940"/>
</dbReference>
<reference evidence="2" key="2">
    <citation type="submission" date="2018-05" db="EMBL/GenBank/DDBJ databases">
        <title>OmerRS3 (Oryza meridionalis Reference Sequence Version 3).</title>
        <authorList>
            <person name="Zhang J."/>
            <person name="Kudrna D."/>
            <person name="Lee S."/>
            <person name="Talag J."/>
            <person name="Welchert J."/>
            <person name="Wing R.A."/>
        </authorList>
    </citation>
    <scope>NUCLEOTIDE SEQUENCE [LARGE SCALE GENOMIC DNA]</scope>
    <source>
        <strain evidence="2">cv. OR44</strain>
    </source>
</reference>
<accession>A0A0E0C3V4</accession>
<keyword evidence="1" id="KW-0732">Signal</keyword>
<dbReference type="Gramene" id="OMERI01G18940.1">
    <property type="protein sequence ID" value="OMERI01G18940.1"/>
    <property type="gene ID" value="OMERI01G18940"/>
</dbReference>
<feature type="chain" id="PRO_5012610421" evidence="1">
    <location>
        <begin position="16"/>
        <end position="100"/>
    </location>
</feature>
<dbReference type="STRING" id="40149.A0A0E0C3V4"/>
<evidence type="ECO:0000313" key="3">
    <source>
        <dbReference type="Proteomes" id="UP000008021"/>
    </source>
</evidence>
<reference evidence="2" key="1">
    <citation type="submission" date="2015-04" db="UniProtKB">
        <authorList>
            <consortium name="EnsemblPlants"/>
        </authorList>
    </citation>
    <scope>IDENTIFICATION</scope>
</reference>